<dbReference type="Proteomes" id="UP000026960">
    <property type="component" value="Chromosome 12"/>
</dbReference>
<dbReference type="HOGENOM" id="CLU_1671967_0_0_1"/>
<accession>A0A0D3HU63</accession>
<organism evidence="1">
    <name type="scientific">Oryza barthii</name>
    <dbReference type="NCBI Taxonomy" id="65489"/>
    <lineage>
        <taxon>Eukaryota</taxon>
        <taxon>Viridiplantae</taxon>
        <taxon>Streptophyta</taxon>
        <taxon>Embryophyta</taxon>
        <taxon>Tracheophyta</taxon>
        <taxon>Spermatophyta</taxon>
        <taxon>Magnoliopsida</taxon>
        <taxon>Liliopsida</taxon>
        <taxon>Poales</taxon>
        <taxon>Poaceae</taxon>
        <taxon>BOP clade</taxon>
        <taxon>Oryzoideae</taxon>
        <taxon>Oryzeae</taxon>
        <taxon>Oryzinae</taxon>
        <taxon>Oryza</taxon>
    </lineage>
</organism>
<protein>
    <submittedName>
        <fullName evidence="1">Uncharacterized protein</fullName>
    </submittedName>
</protein>
<evidence type="ECO:0000313" key="1">
    <source>
        <dbReference type="EnsemblPlants" id="OBART12G11080.1"/>
    </source>
</evidence>
<dbReference type="AlphaFoldDB" id="A0A0D3HU63"/>
<reference evidence="1" key="2">
    <citation type="submission" date="2015-03" db="UniProtKB">
        <authorList>
            <consortium name="EnsemblPlants"/>
        </authorList>
    </citation>
    <scope>IDENTIFICATION</scope>
</reference>
<reference evidence="1" key="1">
    <citation type="journal article" date="2009" name="Rice">
        <title>De Novo Next Generation Sequencing of Plant Genomes.</title>
        <authorList>
            <person name="Rounsley S."/>
            <person name="Marri P.R."/>
            <person name="Yu Y."/>
            <person name="He R."/>
            <person name="Sisneros N."/>
            <person name="Goicoechea J.L."/>
            <person name="Lee S.J."/>
            <person name="Angelova A."/>
            <person name="Kudrna D."/>
            <person name="Luo M."/>
            <person name="Affourtit J."/>
            <person name="Desany B."/>
            <person name="Knight J."/>
            <person name="Niazi F."/>
            <person name="Egholm M."/>
            <person name="Wing R.A."/>
        </authorList>
    </citation>
    <scope>NUCLEOTIDE SEQUENCE [LARGE SCALE GENOMIC DNA]</scope>
    <source>
        <strain evidence="1">cv. IRGC 105608</strain>
    </source>
</reference>
<evidence type="ECO:0000313" key="2">
    <source>
        <dbReference type="Proteomes" id="UP000026960"/>
    </source>
</evidence>
<name>A0A0D3HU63_9ORYZ</name>
<proteinExistence type="predicted"/>
<keyword evidence="2" id="KW-1185">Reference proteome</keyword>
<sequence length="158" mass="17891">MRVRRRRAKDFRDGERPGHPLLLDHFFPLSSSRGCSRRWVRAMAGVLVIIFSPNPPLPFPPCRRRWRARAVGEGGGGSLWQRRPSPARIQRWRPSSVTRTTSATSTAMMNTSETVPNRFQDYVYCICSPYTNGSSSHDGCSPLRSCNWVVAITGWQNA</sequence>
<dbReference type="Gramene" id="OBART12G11080.1">
    <property type="protein sequence ID" value="OBART12G11080.1"/>
    <property type="gene ID" value="OBART12G11080"/>
</dbReference>
<dbReference type="EnsemblPlants" id="OBART12G11080.1">
    <property type="protein sequence ID" value="OBART12G11080.1"/>
    <property type="gene ID" value="OBART12G11080"/>
</dbReference>
<dbReference type="PaxDb" id="65489-OBART12G11080.1"/>